<dbReference type="EMBL" id="JAAAHW010002011">
    <property type="protein sequence ID" value="KAF9992923.1"/>
    <property type="molecule type" value="Genomic_DNA"/>
</dbReference>
<feature type="compositionally biased region" description="Polar residues" evidence="1">
    <location>
        <begin position="220"/>
        <end position="231"/>
    </location>
</feature>
<comment type="caution">
    <text evidence="2">The sequence shown here is derived from an EMBL/GenBank/DDBJ whole genome shotgun (WGS) entry which is preliminary data.</text>
</comment>
<evidence type="ECO:0000313" key="3">
    <source>
        <dbReference type="Proteomes" id="UP000749646"/>
    </source>
</evidence>
<proteinExistence type="predicted"/>
<feature type="compositionally biased region" description="Polar residues" evidence="1">
    <location>
        <begin position="199"/>
        <end position="211"/>
    </location>
</feature>
<gene>
    <name evidence="2" type="ORF">BGZ65_011641</name>
</gene>
<feature type="non-terminal residue" evidence="2">
    <location>
        <position position="1"/>
    </location>
</feature>
<dbReference type="OrthoDB" id="2435592at2759"/>
<protein>
    <submittedName>
        <fullName evidence="2">Uncharacterized protein</fullName>
    </submittedName>
</protein>
<feature type="non-terminal residue" evidence="2">
    <location>
        <position position="335"/>
    </location>
</feature>
<accession>A0A9P6MCY6</accession>
<feature type="region of interest" description="Disordered" evidence="1">
    <location>
        <begin position="194"/>
        <end position="238"/>
    </location>
</feature>
<evidence type="ECO:0000256" key="1">
    <source>
        <dbReference type="SAM" id="MobiDB-lite"/>
    </source>
</evidence>
<keyword evidence="3" id="KW-1185">Reference proteome</keyword>
<dbReference type="Proteomes" id="UP000749646">
    <property type="component" value="Unassembled WGS sequence"/>
</dbReference>
<dbReference type="AlphaFoldDB" id="A0A9P6MCY6"/>
<reference evidence="2" key="1">
    <citation type="journal article" date="2020" name="Fungal Divers.">
        <title>Resolving the Mortierellaceae phylogeny through synthesis of multi-gene phylogenetics and phylogenomics.</title>
        <authorList>
            <person name="Vandepol N."/>
            <person name="Liber J."/>
            <person name="Desiro A."/>
            <person name="Na H."/>
            <person name="Kennedy M."/>
            <person name="Barry K."/>
            <person name="Grigoriev I.V."/>
            <person name="Miller A.N."/>
            <person name="O'Donnell K."/>
            <person name="Stajich J.E."/>
            <person name="Bonito G."/>
        </authorList>
    </citation>
    <scope>NUCLEOTIDE SEQUENCE</scope>
    <source>
        <strain evidence="2">MES-2147</strain>
    </source>
</reference>
<organism evidence="2 3">
    <name type="scientific">Modicella reniformis</name>
    <dbReference type="NCBI Taxonomy" id="1440133"/>
    <lineage>
        <taxon>Eukaryota</taxon>
        <taxon>Fungi</taxon>
        <taxon>Fungi incertae sedis</taxon>
        <taxon>Mucoromycota</taxon>
        <taxon>Mortierellomycotina</taxon>
        <taxon>Mortierellomycetes</taxon>
        <taxon>Mortierellales</taxon>
        <taxon>Mortierellaceae</taxon>
        <taxon>Modicella</taxon>
    </lineage>
</organism>
<sequence>GEMRLSDVFSSHRALSVGQRLELAKFHLEYARKTQEHELILVMCEDASSALSNVEKAAKKALKDADDVTLRMGIATAYSELGTLQNQMELSDKAQASFMKAKKWEKVEVSGRRTQSSDANSDAHLSLGTLESVTDIPVFSPSDFDLDTPIAVPLDSTLDTPVAASIDYALDTSLDSAPDTPVTTSLDSTLETPAAASLDSASDTPVTTSLDSDLDAPLNSAVNSSGGTPFPSSRHKGSRQTLIIPVHIFANNVRTTKTQLPKIYERPLNTPQLAFCLSLLQISHSSDDILESTVRNWLQAIKEDGDEQEWLKTLAMGVIREFKRDEFKDAKAVAE</sequence>
<evidence type="ECO:0000313" key="2">
    <source>
        <dbReference type="EMBL" id="KAF9992923.1"/>
    </source>
</evidence>
<name>A0A9P6MCY6_9FUNG</name>